<dbReference type="AlphaFoldDB" id="A0A0K6IQ06"/>
<dbReference type="PANTHER" id="PTHR37479">
    <property type="entry name" value="CELL DIVISION PROTEIN FTSL"/>
    <property type="match status" value="1"/>
</dbReference>
<dbReference type="RefSeq" id="WP_055422625.1">
    <property type="nucleotide sequence ID" value="NZ_CYHH01000001.1"/>
</dbReference>
<evidence type="ECO:0000256" key="1">
    <source>
        <dbReference type="ARBA" id="ARBA00004401"/>
    </source>
</evidence>
<protein>
    <recommendedName>
        <fullName evidence="8 9">Cell division protein FtsL</fullName>
    </recommendedName>
</protein>
<evidence type="ECO:0000256" key="9">
    <source>
        <dbReference type="NCBIfam" id="TIGR02209"/>
    </source>
</evidence>
<comment type="similarity">
    <text evidence="8">Belongs to the FtsL family.</text>
</comment>
<keyword evidence="2 8" id="KW-1003">Cell membrane</keyword>
<dbReference type="EMBL" id="CYHH01000001">
    <property type="protein sequence ID" value="CUB05200.1"/>
    <property type="molecule type" value="Genomic_DNA"/>
</dbReference>
<evidence type="ECO:0000256" key="7">
    <source>
        <dbReference type="ARBA" id="ARBA00023306"/>
    </source>
</evidence>
<keyword evidence="3 8" id="KW-0132">Cell division</keyword>
<accession>A0A0K6IQ06</accession>
<dbReference type="PANTHER" id="PTHR37479:SF1">
    <property type="entry name" value="CELL DIVISION PROTEIN FTSL"/>
    <property type="match status" value="1"/>
</dbReference>
<keyword evidence="6 8" id="KW-0472">Membrane</keyword>
<evidence type="ECO:0000256" key="2">
    <source>
        <dbReference type="ARBA" id="ARBA00022475"/>
    </source>
</evidence>
<evidence type="ECO:0000256" key="5">
    <source>
        <dbReference type="ARBA" id="ARBA00022989"/>
    </source>
</evidence>
<keyword evidence="5 8" id="KW-1133">Transmembrane helix</keyword>
<dbReference type="GO" id="GO:0043093">
    <property type="term" value="P:FtsZ-dependent cytokinesis"/>
    <property type="evidence" value="ECO:0007669"/>
    <property type="project" value="UniProtKB-UniRule"/>
</dbReference>
<dbReference type="Pfam" id="PF04999">
    <property type="entry name" value="FtsL"/>
    <property type="match status" value="1"/>
</dbReference>
<keyword evidence="7 8" id="KW-0131">Cell cycle</keyword>
<dbReference type="NCBIfam" id="TIGR02209">
    <property type="entry name" value="ftsL_broad"/>
    <property type="match status" value="1"/>
</dbReference>
<evidence type="ECO:0000256" key="8">
    <source>
        <dbReference type="HAMAP-Rule" id="MF_00910"/>
    </source>
</evidence>
<keyword evidence="11" id="KW-1185">Reference proteome</keyword>
<dbReference type="GO" id="GO:0032153">
    <property type="term" value="C:cell division site"/>
    <property type="evidence" value="ECO:0007669"/>
    <property type="project" value="UniProtKB-UniRule"/>
</dbReference>
<dbReference type="GO" id="GO:0005886">
    <property type="term" value="C:plasma membrane"/>
    <property type="evidence" value="ECO:0007669"/>
    <property type="project" value="UniProtKB-SubCell"/>
</dbReference>
<comment type="subcellular location">
    <subcellularLocation>
        <location evidence="8">Cell inner membrane</location>
        <topology evidence="8">Single-pass type II membrane protein</topology>
    </subcellularLocation>
    <subcellularLocation>
        <location evidence="1">Cell membrane</location>
        <topology evidence="1">Single-pass type II membrane protein</topology>
    </subcellularLocation>
    <text evidence="8">Localizes to the division septum where it forms a ring structure.</text>
</comment>
<comment type="function">
    <text evidence="8">Essential cell division protein.</text>
</comment>
<evidence type="ECO:0000256" key="3">
    <source>
        <dbReference type="ARBA" id="ARBA00022618"/>
    </source>
</evidence>
<organism evidence="10 11">
    <name type="scientific">Tepidiphilus thermophilus</name>
    <dbReference type="NCBI Taxonomy" id="876478"/>
    <lineage>
        <taxon>Bacteria</taxon>
        <taxon>Pseudomonadati</taxon>
        <taxon>Pseudomonadota</taxon>
        <taxon>Hydrogenophilia</taxon>
        <taxon>Hydrogenophilales</taxon>
        <taxon>Hydrogenophilaceae</taxon>
        <taxon>Tepidiphilus</taxon>
    </lineage>
</organism>
<name>A0A0K6IQ06_9PROT</name>
<evidence type="ECO:0000256" key="4">
    <source>
        <dbReference type="ARBA" id="ARBA00022692"/>
    </source>
</evidence>
<dbReference type="Proteomes" id="UP000182108">
    <property type="component" value="Unassembled WGS sequence"/>
</dbReference>
<evidence type="ECO:0000256" key="6">
    <source>
        <dbReference type="ARBA" id="ARBA00023136"/>
    </source>
</evidence>
<dbReference type="OrthoDB" id="9153760at2"/>
<dbReference type="HAMAP" id="MF_00910">
    <property type="entry name" value="FtsL"/>
    <property type="match status" value="1"/>
</dbReference>
<reference evidence="11" key="1">
    <citation type="submission" date="2015-08" db="EMBL/GenBank/DDBJ databases">
        <authorList>
            <person name="Babu N.S."/>
            <person name="Beckwith C.J."/>
            <person name="Beseler K.G."/>
            <person name="Brison A."/>
            <person name="Carone J.V."/>
            <person name="Caskin T.P."/>
            <person name="Diamond M."/>
            <person name="Durham M.E."/>
            <person name="Foxe J.M."/>
            <person name="Go M."/>
            <person name="Henderson B.A."/>
            <person name="Jones I.B."/>
            <person name="McGettigan J.A."/>
            <person name="Micheletti S.J."/>
            <person name="Nasrallah M.E."/>
            <person name="Ortiz D."/>
            <person name="Piller C.R."/>
            <person name="Privatt S.R."/>
            <person name="Schneider S.L."/>
            <person name="Sharp S."/>
            <person name="Smith T.C."/>
            <person name="Stanton J.D."/>
            <person name="Ullery H.E."/>
            <person name="Wilson R.J."/>
            <person name="Serrano M.G."/>
            <person name="Buck G."/>
            <person name="Lee V."/>
            <person name="Wang Y."/>
            <person name="Carvalho R."/>
            <person name="Voegtly L."/>
            <person name="Shi R."/>
            <person name="Duckworth R."/>
            <person name="Johnson A."/>
            <person name="Loviza R."/>
            <person name="Walstead R."/>
            <person name="Shah Z."/>
            <person name="Kiflezghi M."/>
            <person name="Wade K."/>
            <person name="Ball S.L."/>
            <person name="Bradley K.W."/>
            <person name="Asai D.J."/>
            <person name="Bowman C.A."/>
            <person name="Russell D.A."/>
            <person name="Pope W.H."/>
            <person name="Jacobs-Sera D."/>
            <person name="Hendrix R.W."/>
            <person name="Hatfull G.F."/>
        </authorList>
    </citation>
    <scope>NUCLEOTIDE SEQUENCE [LARGE SCALE GENOMIC DNA]</scope>
    <source>
        <strain evidence="11">JCM 19170</strain>
    </source>
</reference>
<dbReference type="InterPro" id="IPR011922">
    <property type="entry name" value="Cell_div_FtsL"/>
</dbReference>
<evidence type="ECO:0000313" key="11">
    <source>
        <dbReference type="Proteomes" id="UP000182108"/>
    </source>
</evidence>
<gene>
    <name evidence="8" type="primary">ftsL</name>
    <name evidence="10" type="ORF">Ga0061068_101254</name>
</gene>
<sequence>MTRFEAMLVGLVVASGVMLVQAKHEARLRYLALEMQTRRGERLDVEWRQLQLERATLVTQDRVQRLAQEKLGLASPRPEQIVPWER</sequence>
<keyword evidence="8" id="KW-0997">Cell inner membrane</keyword>
<keyword evidence="4 8" id="KW-0812">Transmembrane</keyword>
<evidence type="ECO:0000313" key="10">
    <source>
        <dbReference type="EMBL" id="CUB05200.1"/>
    </source>
</evidence>
<proteinExistence type="inferred from homology"/>